<dbReference type="EMBL" id="BJMH01000007">
    <property type="protein sequence ID" value="GEB32408.1"/>
    <property type="molecule type" value="Genomic_DNA"/>
</dbReference>
<dbReference type="STRING" id="54914.AV540_02085"/>
<feature type="transmembrane region" description="Helical" evidence="1">
    <location>
        <begin position="24"/>
        <end position="44"/>
    </location>
</feature>
<feature type="transmembrane region" description="Helical" evidence="1">
    <location>
        <begin position="51"/>
        <end position="68"/>
    </location>
</feature>
<evidence type="ECO:0000313" key="2">
    <source>
        <dbReference type="EMBL" id="GEB32408.1"/>
    </source>
</evidence>
<accession>A0A4Y3PM71</accession>
<reference evidence="2 3" key="1">
    <citation type="submission" date="2019-06" db="EMBL/GenBank/DDBJ databases">
        <title>Whole genome shotgun sequence of Brevibacillus parabrevis NBRC 12334.</title>
        <authorList>
            <person name="Hosoyama A."/>
            <person name="Uohara A."/>
            <person name="Ohji S."/>
            <person name="Ichikawa N."/>
        </authorList>
    </citation>
    <scope>NUCLEOTIDE SEQUENCE [LARGE SCALE GENOMIC DNA]</scope>
    <source>
        <strain evidence="2 3">NBRC 12334</strain>
    </source>
</reference>
<evidence type="ECO:0000256" key="1">
    <source>
        <dbReference type="SAM" id="Phobius"/>
    </source>
</evidence>
<dbReference type="Proteomes" id="UP000316882">
    <property type="component" value="Unassembled WGS sequence"/>
</dbReference>
<feature type="transmembrane region" description="Helical" evidence="1">
    <location>
        <begin position="134"/>
        <end position="155"/>
    </location>
</feature>
<keyword evidence="1" id="KW-1133">Transmembrane helix</keyword>
<feature type="transmembrane region" description="Helical" evidence="1">
    <location>
        <begin position="162"/>
        <end position="181"/>
    </location>
</feature>
<feature type="transmembrane region" description="Helical" evidence="1">
    <location>
        <begin position="187"/>
        <end position="206"/>
    </location>
</feature>
<evidence type="ECO:0000313" key="3">
    <source>
        <dbReference type="Proteomes" id="UP000316882"/>
    </source>
</evidence>
<keyword evidence="1" id="KW-0812">Transmembrane</keyword>
<feature type="transmembrane region" description="Helical" evidence="1">
    <location>
        <begin position="74"/>
        <end position="90"/>
    </location>
</feature>
<evidence type="ECO:0008006" key="4">
    <source>
        <dbReference type="Google" id="ProtNLM"/>
    </source>
</evidence>
<organism evidence="2 3">
    <name type="scientific">Brevibacillus parabrevis</name>
    <dbReference type="NCBI Taxonomy" id="54914"/>
    <lineage>
        <taxon>Bacteria</taxon>
        <taxon>Bacillati</taxon>
        <taxon>Bacillota</taxon>
        <taxon>Bacilli</taxon>
        <taxon>Bacillales</taxon>
        <taxon>Paenibacillaceae</taxon>
        <taxon>Brevibacillus</taxon>
    </lineage>
</organism>
<gene>
    <name evidence="2" type="ORF">BPA01_19880</name>
</gene>
<proteinExistence type="predicted"/>
<name>A0A4Y3PM71_BREPA</name>
<dbReference type="AlphaFoldDB" id="A0A4Y3PM71"/>
<protein>
    <recommendedName>
        <fullName evidence="4">Cell division protein</fullName>
    </recommendedName>
</protein>
<keyword evidence="1" id="KW-0472">Membrane</keyword>
<comment type="caution">
    <text evidence="2">The sequence shown here is derived from an EMBL/GenBank/DDBJ whole genome shotgun (WGS) entry which is preliminary data.</text>
</comment>
<feature type="transmembrane region" description="Helical" evidence="1">
    <location>
        <begin position="97"/>
        <end position="114"/>
    </location>
</feature>
<keyword evidence="3" id="KW-1185">Reference proteome</keyword>
<sequence>MLFLFLLLTFWDSGIDNVHRWIALGPLRFHVASIVIPFFIMQLWRLLKAENWWFSFLLTAATSLLLFLQPDASQLTAFTVSMAILLWSRADRSILRFVVVGLLFIFAVISRINLDRLLPVPYVEKILYLVVDMGMVWLLVEVLSIFALIAPFLLLHSAHAKIVSIALGVHFAVLFLTALFGNFPVPIIGYGVSPMIGYIIALTSIIRARNDLPCS</sequence>